<dbReference type="InterPro" id="IPR021889">
    <property type="entry name" value="DUF3500"/>
</dbReference>
<dbReference type="EMBL" id="CP074694">
    <property type="protein sequence ID" value="QVL30424.1"/>
    <property type="molecule type" value="Genomic_DNA"/>
</dbReference>
<evidence type="ECO:0000313" key="2">
    <source>
        <dbReference type="Proteomes" id="UP000676194"/>
    </source>
</evidence>
<organism evidence="1 2">
    <name type="scientific">Telmatocola sphagniphila</name>
    <dbReference type="NCBI Taxonomy" id="1123043"/>
    <lineage>
        <taxon>Bacteria</taxon>
        <taxon>Pseudomonadati</taxon>
        <taxon>Planctomycetota</taxon>
        <taxon>Planctomycetia</taxon>
        <taxon>Gemmatales</taxon>
        <taxon>Gemmataceae</taxon>
    </lineage>
</organism>
<dbReference type="Pfam" id="PF12006">
    <property type="entry name" value="DUF3500"/>
    <property type="match status" value="1"/>
</dbReference>
<keyword evidence="2" id="KW-1185">Reference proteome</keyword>
<accession>A0A8E6ESA5</accession>
<dbReference type="AlphaFoldDB" id="A0A8E6ESA5"/>
<dbReference type="Proteomes" id="UP000676194">
    <property type="component" value="Chromosome"/>
</dbReference>
<dbReference type="RefSeq" id="WP_213494295.1">
    <property type="nucleotide sequence ID" value="NZ_CP074694.1"/>
</dbReference>
<dbReference type="InterPro" id="IPR006311">
    <property type="entry name" value="TAT_signal"/>
</dbReference>
<proteinExistence type="predicted"/>
<dbReference type="PROSITE" id="PS51318">
    <property type="entry name" value="TAT"/>
    <property type="match status" value="1"/>
</dbReference>
<dbReference type="KEGG" id="tsph:KIH39_16375"/>
<protein>
    <submittedName>
        <fullName evidence="1">DUF3500 domain-containing protein</fullName>
    </submittedName>
</protein>
<evidence type="ECO:0000313" key="1">
    <source>
        <dbReference type="EMBL" id="QVL30424.1"/>
    </source>
</evidence>
<gene>
    <name evidence="1" type="ORF">KIH39_16375</name>
</gene>
<sequence length="335" mass="37758">MQEKLNCPECVDLDRRDFVRLMGTGAAVLSGAGLSLASEPEKLPMPQVIHPAEELVKELFAGLSEDQKKNIQLPWNHEARGRMYNKALGKPIKDVYTKPQQELVVRVLKAMSSGEEGYRQFSRDGTWDASKSFENCGANIFGDPTKDKYAFVFSGHHITLRCDGDSEEETAFGGPIYYGHTPMGYDSKNIFNYQTREVARLFEALDAKQRSKALITMGTPGEHEESVSFKEARKHTPAGLATAEMTADEIKLVDSVMRTILSPYRKEDVDEVMAIIKRTGGMEKIRFAFYTDESEGAKTNEKQPWSFWRLEGPGFIWNYRVLPHVHAYVNVSSKA</sequence>
<reference evidence="1" key="1">
    <citation type="submission" date="2021-05" db="EMBL/GenBank/DDBJ databases">
        <title>Complete genome sequence of the cellulolytic planctomycete Telmatocola sphagniphila SP2T and characterization of the first cellulase from planctomycetes.</title>
        <authorList>
            <person name="Rakitin A.L."/>
            <person name="Beletsky A.V."/>
            <person name="Naumoff D.G."/>
            <person name="Kulichevskaya I.S."/>
            <person name="Mardanov A.V."/>
            <person name="Ravin N.V."/>
            <person name="Dedysh S.N."/>
        </authorList>
    </citation>
    <scope>NUCLEOTIDE SEQUENCE</scope>
    <source>
        <strain evidence="1">SP2T</strain>
    </source>
</reference>
<name>A0A8E6ESA5_9BACT</name>